<feature type="compositionally biased region" description="Basic and acidic residues" evidence="1">
    <location>
        <begin position="163"/>
        <end position="180"/>
    </location>
</feature>
<dbReference type="AlphaFoldDB" id="A0A4U6V1L6"/>
<dbReference type="Proteomes" id="UP000298652">
    <property type="component" value="Chromosome 4"/>
</dbReference>
<dbReference type="Gramene" id="TKW21123">
    <property type="protein sequence ID" value="TKW21123"/>
    <property type="gene ID" value="SEVIR_4G183000v2"/>
</dbReference>
<keyword evidence="3" id="KW-1185">Reference proteome</keyword>
<feature type="compositionally biased region" description="Basic residues" evidence="1">
    <location>
        <begin position="181"/>
        <end position="194"/>
    </location>
</feature>
<feature type="compositionally biased region" description="Basic and acidic residues" evidence="1">
    <location>
        <begin position="195"/>
        <end position="204"/>
    </location>
</feature>
<sequence>MEEGEELGGGVGRPGLAVAGRVVGELGGRRRARRRRVDLLAAARGAAGKGDGEQKGEVEVVRGGSVDEEAQGATTVWGGTPGRGGRRLDGGRSDVSGGARRGTRGLGTRTGGRGAGPGAGGAGPGVGGAGPSGRGRAGGWEVIGGWLQAGGVGRQALGGVAPGRKEGGRRKEEEGGEKKEGRRRKEKKKKKKGKKEKEKEKGGENGESCGIDWHA</sequence>
<proteinExistence type="predicted"/>
<accession>A0A4U6V1L6</accession>
<evidence type="ECO:0000313" key="2">
    <source>
        <dbReference type="EMBL" id="TKW21123.1"/>
    </source>
</evidence>
<dbReference type="EMBL" id="CM016555">
    <property type="protein sequence ID" value="TKW21123.1"/>
    <property type="molecule type" value="Genomic_DNA"/>
</dbReference>
<dbReference type="OMA" id="CGIDWHA"/>
<feature type="region of interest" description="Disordered" evidence="1">
    <location>
        <begin position="64"/>
        <end position="215"/>
    </location>
</feature>
<organism evidence="2 3">
    <name type="scientific">Setaria viridis</name>
    <name type="common">Green bristlegrass</name>
    <name type="synonym">Setaria italica subsp. viridis</name>
    <dbReference type="NCBI Taxonomy" id="4556"/>
    <lineage>
        <taxon>Eukaryota</taxon>
        <taxon>Viridiplantae</taxon>
        <taxon>Streptophyta</taxon>
        <taxon>Embryophyta</taxon>
        <taxon>Tracheophyta</taxon>
        <taxon>Spermatophyta</taxon>
        <taxon>Magnoliopsida</taxon>
        <taxon>Liliopsida</taxon>
        <taxon>Poales</taxon>
        <taxon>Poaceae</taxon>
        <taxon>PACMAD clade</taxon>
        <taxon>Panicoideae</taxon>
        <taxon>Panicodae</taxon>
        <taxon>Paniceae</taxon>
        <taxon>Cenchrinae</taxon>
        <taxon>Setaria</taxon>
    </lineage>
</organism>
<reference evidence="2" key="1">
    <citation type="submission" date="2019-03" db="EMBL/GenBank/DDBJ databases">
        <title>WGS assembly of Setaria viridis.</title>
        <authorList>
            <person name="Huang P."/>
            <person name="Jenkins J."/>
            <person name="Grimwood J."/>
            <person name="Barry K."/>
            <person name="Healey A."/>
            <person name="Mamidi S."/>
            <person name="Sreedasyam A."/>
            <person name="Shu S."/>
            <person name="Feldman M."/>
            <person name="Wu J."/>
            <person name="Yu Y."/>
            <person name="Chen C."/>
            <person name="Johnson J."/>
            <person name="Rokhsar D."/>
            <person name="Baxter I."/>
            <person name="Schmutz J."/>
            <person name="Brutnell T."/>
            <person name="Kellogg E."/>
        </authorList>
    </citation>
    <scope>NUCLEOTIDE SEQUENCE [LARGE SCALE GENOMIC DNA]</scope>
</reference>
<gene>
    <name evidence="2" type="ORF">SEVIR_4G183000v2</name>
</gene>
<protein>
    <submittedName>
        <fullName evidence="2">Uncharacterized protein</fullName>
    </submittedName>
</protein>
<name>A0A4U6V1L6_SETVI</name>
<evidence type="ECO:0000313" key="3">
    <source>
        <dbReference type="Proteomes" id="UP000298652"/>
    </source>
</evidence>
<evidence type="ECO:0000256" key="1">
    <source>
        <dbReference type="SAM" id="MobiDB-lite"/>
    </source>
</evidence>
<feature type="compositionally biased region" description="Gly residues" evidence="1">
    <location>
        <begin position="104"/>
        <end position="153"/>
    </location>
</feature>